<dbReference type="SFLD" id="SFLDS00019">
    <property type="entry name" value="Glutathione_Transferase_(cytos"/>
    <property type="match status" value="1"/>
</dbReference>
<gene>
    <name evidence="2" type="ordered locus">Dtpsy_0523</name>
</gene>
<dbReference type="Gene3D" id="1.20.1050.10">
    <property type="match status" value="1"/>
</dbReference>
<dbReference type="CDD" id="cd03043">
    <property type="entry name" value="GST_N_1"/>
    <property type="match status" value="1"/>
</dbReference>
<dbReference type="AlphaFoldDB" id="A0A9J9Q4S2"/>
<dbReference type="RefSeq" id="WP_012655552.1">
    <property type="nucleotide sequence ID" value="NC_011992.1"/>
</dbReference>
<dbReference type="Pfam" id="PF13410">
    <property type="entry name" value="GST_C_2"/>
    <property type="match status" value="1"/>
</dbReference>
<dbReference type="SUPFAM" id="SSF52833">
    <property type="entry name" value="Thioredoxin-like"/>
    <property type="match status" value="1"/>
</dbReference>
<dbReference type="PANTHER" id="PTHR42673">
    <property type="entry name" value="MALEYLACETOACETATE ISOMERASE"/>
    <property type="match status" value="1"/>
</dbReference>
<dbReference type="InterPro" id="IPR040079">
    <property type="entry name" value="Glutathione_S-Trfase"/>
</dbReference>
<feature type="domain" description="GST N-terminal" evidence="1">
    <location>
        <begin position="2"/>
        <end position="86"/>
    </location>
</feature>
<name>A0A9J9Q4S2_ACIET</name>
<dbReference type="Gene3D" id="3.40.30.10">
    <property type="entry name" value="Glutaredoxin"/>
    <property type="match status" value="1"/>
</dbReference>
<dbReference type="SUPFAM" id="SSF47616">
    <property type="entry name" value="GST C-terminal domain-like"/>
    <property type="match status" value="1"/>
</dbReference>
<dbReference type="PANTHER" id="PTHR42673:SF4">
    <property type="entry name" value="MALEYLACETOACETATE ISOMERASE"/>
    <property type="match status" value="1"/>
</dbReference>
<keyword evidence="3" id="KW-1185">Reference proteome</keyword>
<dbReference type="KEGG" id="dia:Dtpsy_0523"/>
<dbReference type="GO" id="GO:0006559">
    <property type="term" value="P:L-phenylalanine catabolic process"/>
    <property type="evidence" value="ECO:0007669"/>
    <property type="project" value="TreeGrafter"/>
</dbReference>
<reference evidence="2 3" key="1">
    <citation type="journal article" date="2010" name="J. Bacteriol.">
        <title>Completed genome sequence of the anaerobic iron-oxidizing bacterium Acidovorax ebreus strain TPSY.</title>
        <authorList>
            <person name="Byrne-Bailey K.G."/>
            <person name="Weber K.A."/>
            <person name="Chair A.H."/>
            <person name="Bose S."/>
            <person name="Knox T."/>
            <person name="Spanbauer T.L."/>
            <person name="Chertkov O."/>
            <person name="Coates J.D."/>
        </authorList>
    </citation>
    <scope>NUCLEOTIDE SEQUENCE [LARGE SCALE GENOMIC DNA]</scope>
    <source>
        <strain evidence="2 3">TPSY</strain>
    </source>
</reference>
<evidence type="ECO:0000259" key="1">
    <source>
        <dbReference type="PROSITE" id="PS50404"/>
    </source>
</evidence>
<dbReference type="GO" id="GO:0004364">
    <property type="term" value="F:glutathione transferase activity"/>
    <property type="evidence" value="ECO:0007669"/>
    <property type="project" value="TreeGrafter"/>
</dbReference>
<evidence type="ECO:0000313" key="2">
    <source>
        <dbReference type="EMBL" id="ACM32003.1"/>
    </source>
</evidence>
<dbReference type="Pfam" id="PF13409">
    <property type="entry name" value="GST_N_2"/>
    <property type="match status" value="1"/>
</dbReference>
<dbReference type="GO" id="GO:0006749">
    <property type="term" value="P:glutathione metabolic process"/>
    <property type="evidence" value="ECO:0007669"/>
    <property type="project" value="TreeGrafter"/>
</dbReference>
<dbReference type="InterPro" id="IPR036249">
    <property type="entry name" value="Thioredoxin-like_sf"/>
</dbReference>
<dbReference type="PROSITE" id="PS50404">
    <property type="entry name" value="GST_NTER"/>
    <property type="match status" value="1"/>
</dbReference>
<proteinExistence type="predicted"/>
<accession>A0A9J9Q4S2</accession>
<sequence>MLQLYIGNKNYSSWSMRPWVLLRQAGIAFEEVPVRFDSFDANSQFKRQLKAVTPVAKVPVLVDGDITVWDSLAIAEYLAEQYPDKHLWPQDKAARARARSVVAEMHSGFSALRSHCGMNIEARLPEVGEIVWRDQPAVRADVQRLVEMWSELLDQHGGPMLFGQFSIADAFYAPVCMRLATFALPVPEHITAYVQRVQQLPGVKAWIDGALAEQDFVPFDEPYRARRG</sequence>
<dbReference type="EMBL" id="CP001392">
    <property type="protein sequence ID" value="ACM32003.1"/>
    <property type="molecule type" value="Genomic_DNA"/>
</dbReference>
<dbReference type="InterPro" id="IPR036282">
    <property type="entry name" value="Glutathione-S-Trfase_C_sf"/>
</dbReference>
<protein>
    <submittedName>
        <fullName evidence="2">Glutathione S-transferase domain protein</fullName>
    </submittedName>
</protein>
<dbReference type="CDD" id="cd03194">
    <property type="entry name" value="GST_C_3"/>
    <property type="match status" value="1"/>
</dbReference>
<dbReference type="GO" id="GO:0016034">
    <property type="term" value="F:maleylacetoacetate isomerase activity"/>
    <property type="evidence" value="ECO:0007669"/>
    <property type="project" value="TreeGrafter"/>
</dbReference>
<dbReference type="FunFam" id="3.40.30.10:FF:000206">
    <property type="entry name" value="Probable glutathione S-transferase"/>
    <property type="match status" value="1"/>
</dbReference>
<dbReference type="InterPro" id="IPR004045">
    <property type="entry name" value="Glutathione_S-Trfase_N"/>
</dbReference>
<evidence type="ECO:0000313" key="3">
    <source>
        <dbReference type="Proteomes" id="UP000000450"/>
    </source>
</evidence>
<organism evidence="2 3">
    <name type="scientific">Acidovorax ebreus (strain TPSY)</name>
    <name type="common">Diaphorobacter sp. (strain TPSY)</name>
    <dbReference type="NCBI Taxonomy" id="535289"/>
    <lineage>
        <taxon>Bacteria</taxon>
        <taxon>Pseudomonadati</taxon>
        <taxon>Pseudomonadota</taxon>
        <taxon>Betaproteobacteria</taxon>
        <taxon>Burkholderiales</taxon>
        <taxon>Comamonadaceae</taxon>
        <taxon>Diaphorobacter</taxon>
    </lineage>
</organism>
<dbReference type="Proteomes" id="UP000000450">
    <property type="component" value="Chromosome"/>
</dbReference>
<dbReference type="SFLD" id="SFLDG00358">
    <property type="entry name" value="Main_(cytGST)"/>
    <property type="match status" value="1"/>
</dbReference>